<dbReference type="RefSeq" id="WP_255062373.1">
    <property type="nucleotide sequence ID" value="NZ_JANDBD010000009.1"/>
</dbReference>
<dbReference type="PANTHER" id="PTHR43731">
    <property type="entry name" value="RHOMBOID PROTEASE"/>
    <property type="match status" value="1"/>
</dbReference>
<comment type="subcellular location">
    <subcellularLocation>
        <location evidence="1">Membrane</location>
        <topology evidence="1">Multi-pass membrane protein</topology>
    </subcellularLocation>
</comment>
<proteinExistence type="inferred from homology"/>
<dbReference type="Pfam" id="PF01694">
    <property type="entry name" value="Rhomboid"/>
    <property type="match status" value="1"/>
</dbReference>
<comment type="similarity">
    <text evidence="2">Belongs to the peptidase S54 family.</text>
</comment>
<dbReference type="EMBL" id="JANDBD010000009">
    <property type="protein sequence ID" value="MCP9274699.1"/>
    <property type="molecule type" value="Genomic_DNA"/>
</dbReference>
<reference evidence="9 10" key="1">
    <citation type="submission" date="2022-06" db="EMBL/GenBank/DDBJ databases">
        <title>Mycolicibacterium sp. CAU 1645 isolated from seawater.</title>
        <authorList>
            <person name="Kim W."/>
        </authorList>
    </citation>
    <scope>NUCLEOTIDE SEQUENCE [LARGE SCALE GENOMIC DNA]</scope>
    <source>
        <strain evidence="9 10">CAU 1645</strain>
    </source>
</reference>
<accession>A0ABT1M6C1</accession>
<feature type="transmembrane region" description="Helical" evidence="7">
    <location>
        <begin position="154"/>
        <end position="172"/>
    </location>
</feature>
<protein>
    <submittedName>
        <fullName evidence="9">Rhomboid family intramembrane serine protease</fullName>
    </submittedName>
</protein>
<evidence type="ECO:0000256" key="7">
    <source>
        <dbReference type="SAM" id="Phobius"/>
    </source>
</evidence>
<evidence type="ECO:0000256" key="1">
    <source>
        <dbReference type="ARBA" id="ARBA00004141"/>
    </source>
</evidence>
<keyword evidence="3 7" id="KW-0812">Transmembrane</keyword>
<dbReference type="SUPFAM" id="SSF57845">
    <property type="entry name" value="B-box zinc-binding domain"/>
    <property type="match status" value="1"/>
</dbReference>
<keyword evidence="9" id="KW-0645">Protease</keyword>
<evidence type="ECO:0000313" key="9">
    <source>
        <dbReference type="EMBL" id="MCP9274699.1"/>
    </source>
</evidence>
<evidence type="ECO:0000256" key="4">
    <source>
        <dbReference type="ARBA" id="ARBA00022801"/>
    </source>
</evidence>
<feature type="domain" description="Peptidase S54 rhomboid" evidence="8">
    <location>
        <begin position="114"/>
        <end position="244"/>
    </location>
</feature>
<dbReference type="GO" id="GO:0006508">
    <property type="term" value="P:proteolysis"/>
    <property type="evidence" value="ECO:0007669"/>
    <property type="project" value="UniProtKB-KW"/>
</dbReference>
<dbReference type="InterPro" id="IPR050925">
    <property type="entry name" value="Rhomboid_protease_S54"/>
</dbReference>
<evidence type="ECO:0000256" key="2">
    <source>
        <dbReference type="ARBA" id="ARBA00009045"/>
    </source>
</evidence>
<keyword evidence="5 7" id="KW-1133">Transmembrane helix</keyword>
<feature type="transmembrane region" description="Helical" evidence="7">
    <location>
        <begin position="204"/>
        <end position="224"/>
    </location>
</feature>
<sequence>MSFPNPPASPPEAPSCYRHPGRATYVQCTRCRRYICGDCMRSAAVGHQCVDCVNEGAKSVRQATTTFGGRPTGKPWVTYALIAISVVMFVVQKAVPGVYEELVLWPRGIALYDEQYRLVSSAFLHVDLMHIVFNMWALYVTGPALEHWLGRSRFLGLYLVSALGGSVLVYQLTPVDTGTLGASGAIFGLFGATLVLARKLNFDVKWIIGLIAINLVITFVVPSISWQGHVGGLLTGVAVGFAYGYAPRAHRTLIHVAVIVGLLVVFAAAVWLRTASLMTGAVYA</sequence>
<evidence type="ECO:0000313" key="10">
    <source>
        <dbReference type="Proteomes" id="UP001651690"/>
    </source>
</evidence>
<dbReference type="InterPro" id="IPR035952">
    <property type="entry name" value="Rhomboid-like_sf"/>
</dbReference>
<keyword evidence="10" id="KW-1185">Reference proteome</keyword>
<dbReference type="Gene3D" id="1.20.1540.10">
    <property type="entry name" value="Rhomboid-like"/>
    <property type="match status" value="1"/>
</dbReference>
<feature type="transmembrane region" description="Helical" evidence="7">
    <location>
        <begin position="122"/>
        <end position="142"/>
    </location>
</feature>
<evidence type="ECO:0000256" key="5">
    <source>
        <dbReference type="ARBA" id="ARBA00022989"/>
    </source>
</evidence>
<dbReference type="GO" id="GO:0008233">
    <property type="term" value="F:peptidase activity"/>
    <property type="evidence" value="ECO:0007669"/>
    <property type="project" value="UniProtKB-KW"/>
</dbReference>
<evidence type="ECO:0000256" key="3">
    <source>
        <dbReference type="ARBA" id="ARBA00022692"/>
    </source>
</evidence>
<feature type="transmembrane region" description="Helical" evidence="7">
    <location>
        <begin position="178"/>
        <end position="197"/>
    </location>
</feature>
<name>A0ABT1M6C1_9MYCO</name>
<keyword evidence="4" id="KW-0378">Hydrolase</keyword>
<feature type="transmembrane region" description="Helical" evidence="7">
    <location>
        <begin position="253"/>
        <end position="272"/>
    </location>
</feature>
<organism evidence="9 10">
    <name type="scientific">Mycolicibacterium arenosum</name>
    <dbReference type="NCBI Taxonomy" id="2952157"/>
    <lineage>
        <taxon>Bacteria</taxon>
        <taxon>Bacillati</taxon>
        <taxon>Actinomycetota</taxon>
        <taxon>Actinomycetes</taxon>
        <taxon>Mycobacteriales</taxon>
        <taxon>Mycobacteriaceae</taxon>
        <taxon>Mycolicibacterium</taxon>
    </lineage>
</organism>
<comment type="caution">
    <text evidence="9">The sequence shown here is derived from an EMBL/GenBank/DDBJ whole genome shotgun (WGS) entry which is preliminary data.</text>
</comment>
<gene>
    <name evidence="9" type="ORF">NM203_21125</name>
</gene>
<evidence type="ECO:0000256" key="6">
    <source>
        <dbReference type="ARBA" id="ARBA00023136"/>
    </source>
</evidence>
<feature type="transmembrane region" description="Helical" evidence="7">
    <location>
        <begin position="76"/>
        <end position="95"/>
    </location>
</feature>
<dbReference type="Proteomes" id="UP001651690">
    <property type="component" value="Unassembled WGS sequence"/>
</dbReference>
<keyword evidence="6 7" id="KW-0472">Membrane</keyword>
<dbReference type="InterPro" id="IPR022764">
    <property type="entry name" value="Peptidase_S54_rhomboid_dom"/>
</dbReference>
<dbReference type="PANTHER" id="PTHR43731:SF14">
    <property type="entry name" value="PRESENILIN-ASSOCIATED RHOMBOID-LIKE PROTEIN, MITOCHONDRIAL"/>
    <property type="match status" value="1"/>
</dbReference>
<feature type="transmembrane region" description="Helical" evidence="7">
    <location>
        <begin position="230"/>
        <end position="246"/>
    </location>
</feature>
<evidence type="ECO:0000259" key="8">
    <source>
        <dbReference type="Pfam" id="PF01694"/>
    </source>
</evidence>
<dbReference type="SUPFAM" id="SSF144091">
    <property type="entry name" value="Rhomboid-like"/>
    <property type="match status" value="1"/>
</dbReference>